<proteinExistence type="predicted"/>
<gene>
    <name evidence="1" type="ORF">IEQ34_004481</name>
</gene>
<accession>A0AAV7HIC0</accession>
<dbReference type="Proteomes" id="UP000775213">
    <property type="component" value="Unassembled WGS sequence"/>
</dbReference>
<dbReference type="EMBL" id="JAGFBR010000005">
    <property type="protein sequence ID" value="KAH0467243.1"/>
    <property type="molecule type" value="Genomic_DNA"/>
</dbReference>
<organism evidence="1 2">
    <name type="scientific">Dendrobium chrysotoxum</name>
    <name type="common">Orchid</name>
    <dbReference type="NCBI Taxonomy" id="161865"/>
    <lineage>
        <taxon>Eukaryota</taxon>
        <taxon>Viridiplantae</taxon>
        <taxon>Streptophyta</taxon>
        <taxon>Embryophyta</taxon>
        <taxon>Tracheophyta</taxon>
        <taxon>Spermatophyta</taxon>
        <taxon>Magnoliopsida</taxon>
        <taxon>Liliopsida</taxon>
        <taxon>Asparagales</taxon>
        <taxon>Orchidaceae</taxon>
        <taxon>Epidendroideae</taxon>
        <taxon>Malaxideae</taxon>
        <taxon>Dendrobiinae</taxon>
        <taxon>Dendrobium</taxon>
    </lineage>
</organism>
<name>A0AAV7HIC0_DENCH</name>
<evidence type="ECO:0000313" key="2">
    <source>
        <dbReference type="Proteomes" id="UP000775213"/>
    </source>
</evidence>
<comment type="caution">
    <text evidence="1">The sequence shown here is derived from an EMBL/GenBank/DDBJ whole genome shotgun (WGS) entry which is preliminary data.</text>
</comment>
<keyword evidence="2" id="KW-1185">Reference proteome</keyword>
<dbReference type="AlphaFoldDB" id="A0AAV7HIC0"/>
<sequence>MDHIPLQLRSFKLHIVISKNLIANDLPPKTNATLLEINGVKIPPNKQTPIVLCRIPSIEAASETEVVYASMDQIFICDGLCFEVNFVGEKPLKRIFQREMRWGVNCELIGLDM</sequence>
<evidence type="ECO:0000313" key="1">
    <source>
        <dbReference type="EMBL" id="KAH0467243.1"/>
    </source>
</evidence>
<reference evidence="1 2" key="1">
    <citation type="journal article" date="2021" name="Hortic Res">
        <title>Chromosome-scale assembly of the Dendrobium chrysotoxum genome enhances the understanding of orchid evolution.</title>
        <authorList>
            <person name="Zhang Y."/>
            <person name="Zhang G.Q."/>
            <person name="Zhang D."/>
            <person name="Liu X.D."/>
            <person name="Xu X.Y."/>
            <person name="Sun W.H."/>
            <person name="Yu X."/>
            <person name="Zhu X."/>
            <person name="Wang Z.W."/>
            <person name="Zhao X."/>
            <person name="Zhong W.Y."/>
            <person name="Chen H."/>
            <person name="Yin W.L."/>
            <person name="Huang T."/>
            <person name="Niu S.C."/>
            <person name="Liu Z.J."/>
        </authorList>
    </citation>
    <scope>NUCLEOTIDE SEQUENCE [LARGE SCALE GENOMIC DNA]</scope>
    <source>
        <strain evidence="1">Lindl</strain>
    </source>
</reference>
<dbReference type="PANTHER" id="PTHR37244:SF1">
    <property type="entry name" value="NADP-SPECIFIC GLUTAMATE DEHYDROGENASE"/>
    <property type="match status" value="1"/>
</dbReference>
<protein>
    <submittedName>
        <fullName evidence="1">Uncharacterized protein</fullName>
    </submittedName>
</protein>
<dbReference type="PANTHER" id="PTHR37244">
    <property type="entry name" value="NADP-SPECIFIC GLUTAMATE DEHYDROGENASE"/>
    <property type="match status" value="1"/>
</dbReference>